<accession>A0A9D1SZC9</accession>
<dbReference type="InterPro" id="IPR013321">
    <property type="entry name" value="Arc_rbn_hlx_hlx"/>
</dbReference>
<name>A0A9D1SZC9_9FIRM</name>
<comment type="caution">
    <text evidence="1">The sequence shown here is derived from an EMBL/GenBank/DDBJ whole genome shotgun (WGS) entry which is preliminary data.</text>
</comment>
<evidence type="ECO:0000313" key="2">
    <source>
        <dbReference type="Proteomes" id="UP000886743"/>
    </source>
</evidence>
<dbReference type="Proteomes" id="UP000886743">
    <property type="component" value="Unassembled WGS sequence"/>
</dbReference>
<dbReference type="GO" id="GO:0006355">
    <property type="term" value="P:regulation of DNA-templated transcription"/>
    <property type="evidence" value="ECO:0007669"/>
    <property type="project" value="InterPro"/>
</dbReference>
<dbReference type="AlphaFoldDB" id="A0A9D1SZC9"/>
<sequence length="60" mass="7084">MKRDAPPKTRVSITLDEDVFEEIKKLSKSDYRSFSQYINLLLRKHVEKANKNKKDETVSD</sequence>
<dbReference type="InterPro" id="IPR010985">
    <property type="entry name" value="Ribbon_hlx_hlx"/>
</dbReference>
<reference evidence="1" key="2">
    <citation type="journal article" date="2021" name="PeerJ">
        <title>Extensive microbial diversity within the chicken gut microbiome revealed by metagenomics and culture.</title>
        <authorList>
            <person name="Gilroy R."/>
            <person name="Ravi A."/>
            <person name="Getino M."/>
            <person name="Pursley I."/>
            <person name="Horton D.L."/>
            <person name="Alikhan N.F."/>
            <person name="Baker D."/>
            <person name="Gharbi K."/>
            <person name="Hall N."/>
            <person name="Watson M."/>
            <person name="Adriaenssens E.M."/>
            <person name="Foster-Nyarko E."/>
            <person name="Jarju S."/>
            <person name="Secka A."/>
            <person name="Antonio M."/>
            <person name="Oren A."/>
            <person name="Chaudhuri R.R."/>
            <person name="La Ragione R."/>
            <person name="Hildebrand F."/>
            <person name="Pallen M.J."/>
        </authorList>
    </citation>
    <scope>NUCLEOTIDE SEQUENCE</scope>
    <source>
        <strain evidence="1">4920</strain>
    </source>
</reference>
<dbReference type="Gene3D" id="1.10.1220.10">
    <property type="entry name" value="Met repressor-like"/>
    <property type="match status" value="1"/>
</dbReference>
<dbReference type="SUPFAM" id="SSF47598">
    <property type="entry name" value="Ribbon-helix-helix"/>
    <property type="match status" value="1"/>
</dbReference>
<evidence type="ECO:0000313" key="1">
    <source>
        <dbReference type="EMBL" id="HIV02184.1"/>
    </source>
</evidence>
<proteinExistence type="predicted"/>
<gene>
    <name evidence="1" type="ORF">IAC74_01315</name>
</gene>
<reference evidence="1" key="1">
    <citation type="submission" date="2020-10" db="EMBL/GenBank/DDBJ databases">
        <authorList>
            <person name="Gilroy R."/>
        </authorList>
    </citation>
    <scope>NUCLEOTIDE SEQUENCE</scope>
    <source>
        <strain evidence="1">4920</strain>
    </source>
</reference>
<organism evidence="1 2">
    <name type="scientific">Candidatus Aphodoplasma excrementigallinarum</name>
    <dbReference type="NCBI Taxonomy" id="2840673"/>
    <lineage>
        <taxon>Bacteria</taxon>
        <taxon>Bacillati</taxon>
        <taxon>Bacillota</taxon>
        <taxon>Clostridia</taxon>
        <taxon>Eubacteriales</taxon>
        <taxon>Candidatus Aphodoplasma</taxon>
    </lineage>
</organism>
<protein>
    <submittedName>
        <fullName evidence="1">Toxin-antitoxin system protein</fullName>
    </submittedName>
</protein>
<dbReference type="EMBL" id="DVOF01000038">
    <property type="protein sequence ID" value="HIV02184.1"/>
    <property type="molecule type" value="Genomic_DNA"/>
</dbReference>